<sequence>MHREIEEWIRELCGKGYIVVLFGSRARGEARIDSDWDLLIIGDKPPTEPPNDLAQVHYADELTAEEEIRNFNTLFLDAFYEGKLLCGDSVTFNRLKDLVLSITRGFLKTKDGWIRTR</sequence>
<dbReference type="EMBL" id="CP002529">
    <property type="protein sequence ID" value="ADY01796.1"/>
    <property type="molecule type" value="Genomic_DNA"/>
</dbReference>
<feature type="domain" description="Polymerase nucleotidyl transferase" evidence="1">
    <location>
        <begin position="6"/>
        <end position="70"/>
    </location>
</feature>
<dbReference type="Proteomes" id="UP000007485">
    <property type="component" value="Chromosome"/>
</dbReference>
<reference evidence="2 3" key="1">
    <citation type="journal article" date="2011" name="J. Bacteriol.">
        <title>Complete genome sequence of 'Vulcanisaeta moutnovskia' strain 768-28, a novel member of the hyperthermophilic crenarchaeal genus vulcanisaeta.</title>
        <authorList>
            <person name="Gumerov V.M."/>
            <person name="Mardanov A.V."/>
            <person name="Beletsky A.V."/>
            <person name="Prokofeva M.I."/>
            <person name="Bonch-Osmolovskaya E.A."/>
            <person name="Ravin N.V."/>
            <person name="Skryabin K.G."/>
        </authorList>
    </citation>
    <scope>NUCLEOTIDE SEQUENCE [LARGE SCALE GENOMIC DNA]</scope>
    <source>
        <strain evidence="2 3">768-28</strain>
    </source>
</reference>
<evidence type="ECO:0000259" key="1">
    <source>
        <dbReference type="Pfam" id="PF01909"/>
    </source>
</evidence>
<dbReference type="InterPro" id="IPR043519">
    <property type="entry name" value="NT_sf"/>
</dbReference>
<dbReference type="PANTHER" id="PTHR43449">
    <property type="entry name" value="NUCLEOTIDYLTRANSFERASE"/>
    <property type="match status" value="1"/>
</dbReference>
<dbReference type="Gene3D" id="3.30.460.10">
    <property type="entry name" value="Beta Polymerase, domain 2"/>
    <property type="match status" value="1"/>
</dbReference>
<accession>F0QU10</accession>
<keyword evidence="3" id="KW-1185">Reference proteome</keyword>
<dbReference type="KEGG" id="vmo:VMUT_1592"/>
<dbReference type="CDD" id="cd05403">
    <property type="entry name" value="NT_KNTase_like"/>
    <property type="match status" value="1"/>
</dbReference>
<evidence type="ECO:0000313" key="2">
    <source>
        <dbReference type="EMBL" id="ADY01796.1"/>
    </source>
</evidence>
<dbReference type="SUPFAM" id="SSF81301">
    <property type="entry name" value="Nucleotidyltransferase"/>
    <property type="match status" value="1"/>
</dbReference>
<dbReference type="PANTHER" id="PTHR43449:SF3">
    <property type="entry name" value="POLYMERASE NUCLEOTIDYL TRANSFERASE DOMAIN-CONTAINING PROTEIN"/>
    <property type="match status" value="1"/>
</dbReference>
<evidence type="ECO:0000313" key="3">
    <source>
        <dbReference type="Proteomes" id="UP000007485"/>
    </source>
</evidence>
<dbReference type="OrthoDB" id="9287at2157"/>
<dbReference type="GO" id="GO:0016779">
    <property type="term" value="F:nucleotidyltransferase activity"/>
    <property type="evidence" value="ECO:0007669"/>
    <property type="project" value="InterPro"/>
</dbReference>
<dbReference type="eggNOG" id="arCOG01204">
    <property type="taxonomic scope" value="Archaea"/>
</dbReference>
<gene>
    <name evidence="2" type="ordered locus">VMUT_1592</name>
</gene>
<dbReference type="RefSeq" id="WP_013604958.1">
    <property type="nucleotide sequence ID" value="NC_015151.1"/>
</dbReference>
<protein>
    <submittedName>
        <fullName evidence="2">DNA polymerase, beta domain protein region</fullName>
    </submittedName>
</protein>
<organism evidence="2 3">
    <name type="scientific">Vulcanisaeta moutnovskia (strain 768-28)</name>
    <dbReference type="NCBI Taxonomy" id="985053"/>
    <lineage>
        <taxon>Archaea</taxon>
        <taxon>Thermoproteota</taxon>
        <taxon>Thermoprotei</taxon>
        <taxon>Thermoproteales</taxon>
        <taxon>Thermoproteaceae</taxon>
        <taxon>Vulcanisaeta</taxon>
    </lineage>
</organism>
<proteinExistence type="predicted"/>
<dbReference type="GeneID" id="10289244"/>
<dbReference type="InterPro" id="IPR002934">
    <property type="entry name" value="Polymerase_NTP_transf_dom"/>
</dbReference>
<dbReference type="AlphaFoldDB" id="F0QU10"/>
<dbReference type="HOGENOM" id="CLU_136008_0_0_2"/>
<name>F0QU10_VULM7</name>
<dbReference type="Pfam" id="PF01909">
    <property type="entry name" value="NTP_transf_2"/>
    <property type="match status" value="1"/>
</dbReference>